<proteinExistence type="predicted"/>
<evidence type="ECO:0000313" key="1">
    <source>
        <dbReference type="EMBL" id="CZE46162.1"/>
    </source>
</evidence>
<reference evidence="1 2" key="1">
    <citation type="submission" date="2016-02" db="EMBL/GenBank/DDBJ databases">
        <authorList>
            <consortium name="Pathogen Informatics"/>
        </authorList>
    </citation>
    <scope>NUCLEOTIDE SEQUENCE [LARGE SCALE GENOMIC DNA]</scope>
    <source>
        <strain evidence="1 2">RC20</strain>
    </source>
</reference>
<accession>A0A128ECS2</accession>
<protein>
    <submittedName>
        <fullName evidence="1">Addiction module antidote protein</fullName>
    </submittedName>
</protein>
<keyword evidence="2" id="KW-1185">Reference proteome</keyword>
<evidence type="ECO:0000313" key="2">
    <source>
        <dbReference type="Proteomes" id="UP000069632"/>
    </source>
</evidence>
<dbReference type="AlphaFoldDB" id="A0A128ECS2"/>
<organism evidence="1 2">
    <name type="scientific">Campylobacter geochelonis</name>
    <dbReference type="NCBI Taxonomy" id="1780362"/>
    <lineage>
        <taxon>Bacteria</taxon>
        <taxon>Pseudomonadati</taxon>
        <taxon>Campylobacterota</taxon>
        <taxon>Epsilonproteobacteria</taxon>
        <taxon>Campylobacterales</taxon>
        <taxon>Campylobacteraceae</taxon>
        <taxon>Campylobacter</taxon>
    </lineage>
</organism>
<name>A0A128ECS2_9BACT</name>
<sequence>MKVEFGDFNITDCICNEKFIKEYLNKALAAGDLEEFKQALLSSLKAKI</sequence>
<dbReference type="RefSeq" id="WP_242647934.1">
    <property type="nucleotide sequence ID" value="NZ_CP053844.1"/>
</dbReference>
<dbReference type="EMBL" id="FIZP01000001">
    <property type="protein sequence ID" value="CZE46162.1"/>
    <property type="molecule type" value="Genomic_DNA"/>
</dbReference>
<dbReference type="Proteomes" id="UP000069632">
    <property type="component" value="Unassembled WGS sequence"/>
</dbReference>
<gene>
    <name evidence="1" type="ORF">ERS672216_00226</name>
</gene>